<dbReference type="Gene3D" id="3.30.70.330">
    <property type="match status" value="1"/>
</dbReference>
<sequence>MNTLQINRNQIFVHNLPYKLSKEDIIEYFSSYAGDILNISFAVKRGNPTKGNPGKCYIQFKDEISASKAMKLNGRCILGQPIFIKTTSSSARNDISFPDSYAIPMRRFQTIRRQCLSNRYEDTKSDFDEKSGRFKGGYLLSEDFNEYCSQVKRVQPITYEVKPVFPNLLDSSFYSSYISA</sequence>
<dbReference type="SUPFAM" id="SSF54928">
    <property type="entry name" value="RNA-binding domain, RBD"/>
    <property type="match status" value="1"/>
</dbReference>
<name>A0ABR2JE77_9EUKA</name>
<evidence type="ECO:0000256" key="2">
    <source>
        <dbReference type="ARBA" id="ARBA00007077"/>
    </source>
</evidence>
<gene>
    <name evidence="7" type="ORF">M9Y10_006073</name>
</gene>
<dbReference type="InterPro" id="IPR012677">
    <property type="entry name" value="Nucleotide-bd_a/b_plait_sf"/>
</dbReference>
<comment type="similarity">
    <text evidence="2">Belongs to the RRM RBM34 family.</text>
</comment>
<evidence type="ECO:0000313" key="7">
    <source>
        <dbReference type="EMBL" id="KAK8875897.1"/>
    </source>
</evidence>
<dbReference type="CDD" id="cd00590">
    <property type="entry name" value="RRM_SF"/>
    <property type="match status" value="1"/>
</dbReference>
<dbReference type="Pfam" id="PF00076">
    <property type="entry name" value="RRM_1"/>
    <property type="match status" value="1"/>
</dbReference>
<comment type="caution">
    <text evidence="7">The sequence shown here is derived from an EMBL/GenBank/DDBJ whole genome shotgun (WGS) entry which is preliminary data.</text>
</comment>
<dbReference type="InterPro" id="IPR000504">
    <property type="entry name" value="RRM_dom"/>
</dbReference>
<keyword evidence="3 5" id="KW-0694">RNA-binding</keyword>
<organism evidence="7 8">
    <name type="scientific">Tritrichomonas musculus</name>
    <dbReference type="NCBI Taxonomy" id="1915356"/>
    <lineage>
        <taxon>Eukaryota</taxon>
        <taxon>Metamonada</taxon>
        <taxon>Parabasalia</taxon>
        <taxon>Tritrichomonadida</taxon>
        <taxon>Tritrichomonadidae</taxon>
        <taxon>Tritrichomonas</taxon>
    </lineage>
</organism>
<evidence type="ECO:0000313" key="8">
    <source>
        <dbReference type="Proteomes" id="UP001470230"/>
    </source>
</evidence>
<feature type="domain" description="RRM" evidence="6">
    <location>
        <begin position="9"/>
        <end position="89"/>
    </location>
</feature>
<dbReference type="SMART" id="SM00360">
    <property type="entry name" value="RRM"/>
    <property type="match status" value="1"/>
</dbReference>
<evidence type="ECO:0000256" key="1">
    <source>
        <dbReference type="ARBA" id="ARBA00004604"/>
    </source>
</evidence>
<comment type="subcellular location">
    <subcellularLocation>
        <location evidence="1">Nucleus</location>
        <location evidence="1">Nucleolus</location>
    </subcellularLocation>
</comment>
<evidence type="ECO:0000256" key="5">
    <source>
        <dbReference type="PROSITE-ProRule" id="PRU00176"/>
    </source>
</evidence>
<dbReference type="PANTHER" id="PTHR23236">
    <property type="entry name" value="EUKARYOTIC TRANSLATION INITIATION FACTOR 4B/4H"/>
    <property type="match status" value="1"/>
</dbReference>
<protein>
    <submittedName>
        <fullName evidence="7">Squamous cell carcinoma antigen recognized by T-cells 3</fullName>
    </submittedName>
</protein>
<keyword evidence="4" id="KW-0539">Nucleus</keyword>
<keyword evidence="8" id="KW-1185">Reference proteome</keyword>
<evidence type="ECO:0000256" key="3">
    <source>
        <dbReference type="ARBA" id="ARBA00022884"/>
    </source>
</evidence>
<dbReference type="Proteomes" id="UP001470230">
    <property type="component" value="Unassembled WGS sequence"/>
</dbReference>
<dbReference type="InterPro" id="IPR035979">
    <property type="entry name" value="RBD_domain_sf"/>
</dbReference>
<evidence type="ECO:0000256" key="4">
    <source>
        <dbReference type="ARBA" id="ARBA00023242"/>
    </source>
</evidence>
<dbReference type="PROSITE" id="PS50102">
    <property type="entry name" value="RRM"/>
    <property type="match status" value="1"/>
</dbReference>
<dbReference type="EMBL" id="JAPFFF010000012">
    <property type="protein sequence ID" value="KAK8875897.1"/>
    <property type="molecule type" value="Genomic_DNA"/>
</dbReference>
<reference evidence="7 8" key="1">
    <citation type="submission" date="2024-04" db="EMBL/GenBank/DDBJ databases">
        <title>Tritrichomonas musculus Genome.</title>
        <authorList>
            <person name="Alves-Ferreira E."/>
            <person name="Grigg M."/>
            <person name="Lorenzi H."/>
            <person name="Galac M."/>
        </authorList>
    </citation>
    <scope>NUCLEOTIDE SEQUENCE [LARGE SCALE GENOMIC DNA]</scope>
    <source>
        <strain evidence="7 8">EAF2021</strain>
    </source>
</reference>
<proteinExistence type="inferred from homology"/>
<accession>A0ABR2JE77</accession>
<dbReference type="PANTHER" id="PTHR23236:SF25">
    <property type="entry name" value="RNA-BINDING PROTEIN 34"/>
    <property type="match status" value="1"/>
</dbReference>
<evidence type="ECO:0000259" key="6">
    <source>
        <dbReference type="PROSITE" id="PS50102"/>
    </source>
</evidence>